<organism evidence="4 5">
    <name type="scientific">Roseomonas genomospecies 6</name>
    <dbReference type="NCBI Taxonomy" id="214106"/>
    <lineage>
        <taxon>Bacteria</taxon>
        <taxon>Pseudomonadati</taxon>
        <taxon>Pseudomonadota</taxon>
        <taxon>Alphaproteobacteria</taxon>
        <taxon>Acetobacterales</taxon>
        <taxon>Roseomonadaceae</taxon>
        <taxon>Roseomonas</taxon>
    </lineage>
</organism>
<name>A0A9W7KNK8_9PROT</name>
<feature type="region of interest" description="Disordered" evidence="1">
    <location>
        <begin position="105"/>
        <end position="140"/>
    </location>
</feature>
<dbReference type="Pfam" id="PF13203">
    <property type="entry name" value="DUF2201_N"/>
    <property type="match status" value="1"/>
</dbReference>
<sequence length="346" mass="36604">NRQPAGGPRASTSAASGRVCVPCQQPLRQTLTPSVRLSKRAVSRLLVPGLIDLRTYALWVSTIPKAFPNPSRLASEATEHRWVTADAVPDGLCAEEVYARLPENHPALSSRGGLADRHDIAPPSGDEGDPDFRPTPDGFTDWPDKTLAAARAVEGTGGRLPKGATLIIDRLARPRLSWRDMLRRFVASARRSDRAWHRPNRRLAAQGLCLPGGVCFAPRLVLAIDASGSCVAHLAGFLAELRAALSSVGGDAVRVLVFDAGVHTDVVLAGADAADALAIHGGGGTDFRPVMDRLMASDPPDGLVILTDGLGRAPSTPPPFPVLWVLTPLGRTPAPWAQCVPLPPPP</sequence>
<reference evidence="4 5" key="1">
    <citation type="submission" date="2018-07" db="EMBL/GenBank/DDBJ databases">
        <title>Genome sequence of Azospirillum sp. ATCC 49961.</title>
        <authorList>
            <person name="Sant'Anna F.H."/>
            <person name="Baldani J.I."/>
            <person name="Zilli J.E."/>
            <person name="Reis V.M."/>
            <person name="Hartmann A."/>
            <person name="Cruz L."/>
            <person name="de Souza E.M."/>
            <person name="de Oliveira Pedrosa F."/>
            <person name="Passaglia L.M.P."/>
        </authorList>
    </citation>
    <scope>NUCLEOTIDE SEQUENCE [LARGE SCALE GENOMIC DNA]</scope>
    <source>
        <strain evidence="4 5">ATCC 49961</strain>
    </source>
</reference>
<evidence type="ECO:0000259" key="3">
    <source>
        <dbReference type="Pfam" id="PF13203"/>
    </source>
</evidence>
<feature type="non-terminal residue" evidence="4">
    <location>
        <position position="1"/>
    </location>
</feature>
<dbReference type="Pfam" id="PF09967">
    <property type="entry name" value="DUF2201"/>
    <property type="match status" value="1"/>
</dbReference>
<comment type="caution">
    <text evidence="4">The sequence shown here is derived from an EMBL/GenBank/DDBJ whole genome shotgun (WGS) entry which is preliminary data.</text>
</comment>
<dbReference type="InterPro" id="IPR018698">
    <property type="entry name" value="VWA-like_dom"/>
</dbReference>
<dbReference type="InterPro" id="IPR025154">
    <property type="entry name" value="Put_metallopeptidase_dom"/>
</dbReference>
<keyword evidence="5" id="KW-1185">Reference proteome</keyword>
<accession>A0A9W7KNK8</accession>
<proteinExistence type="predicted"/>
<gene>
    <name evidence="4" type="ORF">DS843_30435</name>
</gene>
<evidence type="ECO:0000313" key="5">
    <source>
        <dbReference type="Proteomes" id="UP000480854"/>
    </source>
</evidence>
<protein>
    <recommendedName>
        <fullName evidence="6">VWA-like domain-containing protein</fullName>
    </recommendedName>
</protein>
<feature type="domain" description="VWA-like" evidence="2">
    <location>
        <begin position="220"/>
        <end position="341"/>
    </location>
</feature>
<evidence type="ECO:0000259" key="2">
    <source>
        <dbReference type="Pfam" id="PF09967"/>
    </source>
</evidence>
<dbReference type="Proteomes" id="UP000480854">
    <property type="component" value="Unassembled WGS sequence"/>
</dbReference>
<dbReference type="EMBL" id="QOKW01000060">
    <property type="protein sequence ID" value="KAA0675688.1"/>
    <property type="molecule type" value="Genomic_DNA"/>
</dbReference>
<dbReference type="PANTHER" id="PTHR38730">
    <property type="entry name" value="SLL7028 PROTEIN"/>
    <property type="match status" value="1"/>
</dbReference>
<evidence type="ECO:0008006" key="6">
    <source>
        <dbReference type="Google" id="ProtNLM"/>
    </source>
</evidence>
<dbReference type="AlphaFoldDB" id="A0A9W7KNK8"/>
<dbReference type="PANTHER" id="PTHR38730:SF1">
    <property type="entry name" value="SLL7028 PROTEIN"/>
    <property type="match status" value="1"/>
</dbReference>
<dbReference type="InterPro" id="IPR036465">
    <property type="entry name" value="vWFA_dom_sf"/>
</dbReference>
<evidence type="ECO:0000313" key="4">
    <source>
        <dbReference type="EMBL" id="KAA0675688.1"/>
    </source>
</evidence>
<feature type="domain" description="Putative metallopeptidase" evidence="3">
    <location>
        <begin position="117"/>
        <end position="206"/>
    </location>
</feature>
<dbReference type="SUPFAM" id="SSF53300">
    <property type="entry name" value="vWA-like"/>
    <property type="match status" value="1"/>
</dbReference>
<evidence type="ECO:0000256" key="1">
    <source>
        <dbReference type="SAM" id="MobiDB-lite"/>
    </source>
</evidence>